<evidence type="ECO:0000259" key="3">
    <source>
        <dbReference type="Pfam" id="PF02263"/>
    </source>
</evidence>
<name>A0AAD5M5N5_PYTIN</name>
<keyword evidence="2" id="KW-0175">Coiled coil</keyword>
<evidence type="ECO:0000313" key="4">
    <source>
        <dbReference type="EMBL" id="KAJ0395544.1"/>
    </source>
</evidence>
<gene>
    <name evidence="4" type="ORF">P43SY_003012</name>
</gene>
<evidence type="ECO:0000256" key="1">
    <source>
        <dbReference type="ARBA" id="ARBA00022801"/>
    </source>
</evidence>
<dbReference type="Pfam" id="PF02263">
    <property type="entry name" value="GBP"/>
    <property type="match status" value="1"/>
</dbReference>
<dbReference type="SUPFAM" id="SSF52540">
    <property type="entry name" value="P-loop containing nucleoside triphosphate hydrolases"/>
    <property type="match status" value="1"/>
</dbReference>
<dbReference type="AlphaFoldDB" id="A0AAD5M5N5"/>
<dbReference type="PANTHER" id="PTHR10751">
    <property type="entry name" value="GUANYLATE BINDING PROTEIN"/>
    <property type="match status" value="1"/>
</dbReference>
<evidence type="ECO:0000256" key="2">
    <source>
        <dbReference type="SAM" id="Coils"/>
    </source>
</evidence>
<accession>A0AAD5M5N5</accession>
<dbReference type="GO" id="GO:0005525">
    <property type="term" value="F:GTP binding"/>
    <property type="evidence" value="ECO:0007669"/>
    <property type="project" value="InterPro"/>
</dbReference>
<dbReference type="GO" id="GO:0003924">
    <property type="term" value="F:GTPase activity"/>
    <property type="evidence" value="ECO:0007669"/>
    <property type="project" value="InterPro"/>
</dbReference>
<keyword evidence="1" id="KW-0378">Hydrolase</keyword>
<protein>
    <recommendedName>
        <fullName evidence="3">Guanylate-binding protein N-terminal domain-containing protein</fullName>
    </recommendedName>
</protein>
<dbReference type="EMBL" id="JAKCXM010000339">
    <property type="protein sequence ID" value="KAJ0395544.1"/>
    <property type="molecule type" value="Genomic_DNA"/>
</dbReference>
<sequence>MTPPEWTALPLVTCDQSSDEGLRLRLEDDALAYLASLQTPTLHVVGLTGPRHTGKRLLLRTMFHAAPLENTAGDRRVLLWLWRATTSEAPVVVLSVDSANDDSERLHRASHVLLLLLSSVLLYNEDGEINGAALERLAWLEKLSSWLRIKPNQDDEVVARDFHQHTPKLVWLLRNSKIKWLTDSATGEKISATQYLEQALADESGFSEAVAARNAQRMYINSYFRQREAVALSRAVQASATESAETPLDALRPQFVESVDKIFDKFMRTARQVPSKTLLGREIAAADIIVVLETYVDALNRDALPVIQSATNAVLQRKLTAAIDDAQKVYAESVNGVIQAIETPMADSDDPATHPGVTERAIFLAHRRGLQKAMVRLEHVAFTLPESMRRTVYQDAVQAFQQELLSRFDALQATNQSHWTVHCDAVLARVLPDTLDKMAAELETRSRDSFSDGLVSLLTQYKSDLRAAIETELNGKKDELERLLGDMSTMDLKHDARVKNMESDISWERNRASELERAAIAERERLEQDVSGATTEMLEKQRGFHEEERTLLSQQKELLARIVELERELVQKKTRHVQQVFTVETELSRQTDALKQEQAEFARQLKAQAKTDTGVLKLAYQKKKAVVQAELDRAQ</sequence>
<dbReference type="InterPro" id="IPR036543">
    <property type="entry name" value="Guanylate-bd_C_sf"/>
</dbReference>
<keyword evidence="5" id="KW-1185">Reference proteome</keyword>
<dbReference type="SUPFAM" id="SSF48340">
    <property type="entry name" value="Interferon-induced guanylate-binding protein 1 (GBP1), C-terminal domain"/>
    <property type="match status" value="1"/>
</dbReference>
<dbReference type="Gene3D" id="3.40.50.300">
    <property type="entry name" value="P-loop containing nucleotide triphosphate hydrolases"/>
    <property type="match status" value="1"/>
</dbReference>
<reference evidence="4" key="1">
    <citation type="submission" date="2021-12" db="EMBL/GenBank/DDBJ databases">
        <title>Prjna785345.</title>
        <authorList>
            <person name="Rujirawat T."/>
            <person name="Krajaejun T."/>
        </authorList>
    </citation>
    <scope>NUCLEOTIDE SEQUENCE</scope>
    <source>
        <strain evidence="4">Pi057C3</strain>
    </source>
</reference>
<feature type="coiled-coil region" evidence="2">
    <location>
        <begin position="466"/>
        <end position="575"/>
    </location>
</feature>
<dbReference type="InterPro" id="IPR027417">
    <property type="entry name" value="P-loop_NTPase"/>
</dbReference>
<evidence type="ECO:0000313" key="5">
    <source>
        <dbReference type="Proteomes" id="UP001209570"/>
    </source>
</evidence>
<proteinExistence type="predicted"/>
<feature type="domain" description="Guanylate-binding protein N-terminal" evidence="3">
    <location>
        <begin position="23"/>
        <end position="266"/>
    </location>
</feature>
<organism evidence="4 5">
    <name type="scientific">Pythium insidiosum</name>
    <name type="common">Pythiosis disease agent</name>
    <dbReference type="NCBI Taxonomy" id="114742"/>
    <lineage>
        <taxon>Eukaryota</taxon>
        <taxon>Sar</taxon>
        <taxon>Stramenopiles</taxon>
        <taxon>Oomycota</taxon>
        <taxon>Peronosporomycetes</taxon>
        <taxon>Pythiales</taxon>
        <taxon>Pythiaceae</taxon>
        <taxon>Pythium</taxon>
    </lineage>
</organism>
<dbReference type="Proteomes" id="UP001209570">
    <property type="component" value="Unassembled WGS sequence"/>
</dbReference>
<comment type="caution">
    <text evidence="4">The sequence shown here is derived from an EMBL/GenBank/DDBJ whole genome shotgun (WGS) entry which is preliminary data.</text>
</comment>
<dbReference type="InterPro" id="IPR015894">
    <property type="entry name" value="Guanylate-bd_N"/>
</dbReference>